<gene>
    <name evidence="1" type="ORF">I4F81_000395</name>
</gene>
<organism evidence="1 2">
    <name type="scientific">Pyropia yezoensis</name>
    <name type="common">Susabi-nori</name>
    <name type="synonym">Porphyra yezoensis</name>
    <dbReference type="NCBI Taxonomy" id="2788"/>
    <lineage>
        <taxon>Eukaryota</taxon>
        <taxon>Rhodophyta</taxon>
        <taxon>Bangiophyceae</taxon>
        <taxon>Bangiales</taxon>
        <taxon>Bangiaceae</taxon>
        <taxon>Pyropia</taxon>
    </lineage>
</organism>
<dbReference type="EMBL" id="CM020618">
    <property type="protein sequence ID" value="KAK1857780.1"/>
    <property type="molecule type" value="Genomic_DNA"/>
</dbReference>
<protein>
    <submittedName>
        <fullName evidence="1">Uncharacterized protein</fullName>
    </submittedName>
</protein>
<proteinExistence type="predicted"/>
<dbReference type="Proteomes" id="UP000798662">
    <property type="component" value="Chromosome 1"/>
</dbReference>
<evidence type="ECO:0000313" key="1">
    <source>
        <dbReference type="EMBL" id="KAK1857780.1"/>
    </source>
</evidence>
<comment type="caution">
    <text evidence="1">The sequence shown here is derived from an EMBL/GenBank/DDBJ whole genome shotgun (WGS) entry which is preliminary data.</text>
</comment>
<name>A0ACC3BJ52_PYRYE</name>
<sequence length="299" mass="31397">MAAFVPSFATVLRGAPVARPSATSALRAPASGAVAAGPRMGYGDYSILTDETKAPVGNYYSDKFRRSSDFTRGVALTDASAMYGRSSKGAVLVPKQGIPQELEDGLGRADDAPADPRVAEADGAVWSWDKNYNNPEYAGLSEEASAEAEEFAFASFRSACAADRAAALAASDRATDATVAELAGDLSEGFKLTLEGQHAVEYARLQKIKYHPMTGGVDGRPQTEVPGTAYLASIGAADFSGKKGKYPESAIIVDKELGDGSFWKRDALPEVSDPARSSEGFSMVQRGEKGGIVVSFDAE</sequence>
<evidence type="ECO:0000313" key="2">
    <source>
        <dbReference type="Proteomes" id="UP000798662"/>
    </source>
</evidence>
<keyword evidence="2" id="KW-1185">Reference proteome</keyword>
<reference evidence="1" key="1">
    <citation type="submission" date="2019-11" db="EMBL/GenBank/DDBJ databases">
        <title>Nori genome reveals adaptations in red seaweeds to the harsh intertidal environment.</title>
        <authorList>
            <person name="Wang D."/>
            <person name="Mao Y."/>
        </authorList>
    </citation>
    <scope>NUCLEOTIDE SEQUENCE</scope>
    <source>
        <tissue evidence="1">Gametophyte</tissue>
    </source>
</reference>
<accession>A0ACC3BJ52</accession>